<dbReference type="EMBL" id="WTYM01000036">
    <property type="protein sequence ID" value="MXO59644.1"/>
    <property type="molecule type" value="Genomic_DNA"/>
</dbReference>
<dbReference type="PROSITE" id="PS51257">
    <property type="entry name" value="PROKAR_LIPOPROTEIN"/>
    <property type="match status" value="1"/>
</dbReference>
<name>A0A6I4SU86_9SPHN</name>
<proteinExistence type="predicted"/>
<gene>
    <name evidence="2" type="ORF">GRI89_08835</name>
</gene>
<feature type="chain" id="PRO_5026303116" description="Lipoprotein" evidence="1">
    <location>
        <begin position="16"/>
        <end position="124"/>
    </location>
</feature>
<protein>
    <recommendedName>
        <fullName evidence="4">Lipoprotein</fullName>
    </recommendedName>
</protein>
<evidence type="ECO:0000313" key="2">
    <source>
        <dbReference type="EMBL" id="MXO59644.1"/>
    </source>
</evidence>
<sequence>MAITRMILLAPLALAACGPNVPGESAESSATAINAMLPDDLGAGAIITTASSDGNLLILNVVNMLEIESPDADKVTADSVRRFACRDATYKMVTAKGIEIRFDLTGTSGRKLPSVMLDKCPQAA</sequence>
<organism evidence="2 3">
    <name type="scientific">Croceibacterium salegens</name>
    <dbReference type="NCBI Taxonomy" id="1737568"/>
    <lineage>
        <taxon>Bacteria</taxon>
        <taxon>Pseudomonadati</taxon>
        <taxon>Pseudomonadota</taxon>
        <taxon>Alphaproteobacteria</taxon>
        <taxon>Sphingomonadales</taxon>
        <taxon>Erythrobacteraceae</taxon>
        <taxon>Croceibacterium</taxon>
    </lineage>
</organism>
<dbReference type="AlphaFoldDB" id="A0A6I4SU86"/>
<feature type="signal peptide" evidence="1">
    <location>
        <begin position="1"/>
        <end position="15"/>
    </location>
</feature>
<evidence type="ECO:0000313" key="3">
    <source>
        <dbReference type="Proteomes" id="UP000433652"/>
    </source>
</evidence>
<evidence type="ECO:0000256" key="1">
    <source>
        <dbReference type="SAM" id="SignalP"/>
    </source>
</evidence>
<dbReference type="Proteomes" id="UP000433652">
    <property type="component" value="Unassembled WGS sequence"/>
</dbReference>
<keyword evidence="1" id="KW-0732">Signal</keyword>
<keyword evidence="3" id="KW-1185">Reference proteome</keyword>
<accession>A0A6I4SU86</accession>
<evidence type="ECO:0008006" key="4">
    <source>
        <dbReference type="Google" id="ProtNLM"/>
    </source>
</evidence>
<dbReference type="RefSeq" id="WP_159794233.1">
    <property type="nucleotide sequence ID" value="NZ_WTYM01000036.1"/>
</dbReference>
<comment type="caution">
    <text evidence="2">The sequence shown here is derived from an EMBL/GenBank/DDBJ whole genome shotgun (WGS) entry which is preliminary data.</text>
</comment>
<reference evidence="2 3" key="1">
    <citation type="submission" date="2019-12" db="EMBL/GenBank/DDBJ databases">
        <title>Genomic-based taxomic classification of the family Erythrobacteraceae.</title>
        <authorList>
            <person name="Xu L."/>
        </authorList>
    </citation>
    <scope>NUCLEOTIDE SEQUENCE [LARGE SCALE GENOMIC DNA]</scope>
    <source>
        <strain evidence="2 3">MCCC 1K01500</strain>
    </source>
</reference>